<dbReference type="EMBL" id="JBANQN010000009">
    <property type="protein sequence ID" value="KAK6780171.1"/>
    <property type="molecule type" value="Genomic_DNA"/>
</dbReference>
<evidence type="ECO:0000313" key="1">
    <source>
        <dbReference type="EMBL" id="KAK6780171.1"/>
    </source>
</evidence>
<evidence type="ECO:0000313" key="2">
    <source>
        <dbReference type="Proteomes" id="UP001371456"/>
    </source>
</evidence>
<reference evidence="1 2" key="1">
    <citation type="submission" date="2024-02" db="EMBL/GenBank/DDBJ databases">
        <title>de novo genome assembly of Solanum bulbocastanum strain 11H21.</title>
        <authorList>
            <person name="Hosaka A.J."/>
        </authorList>
    </citation>
    <scope>NUCLEOTIDE SEQUENCE [LARGE SCALE GENOMIC DNA]</scope>
    <source>
        <tissue evidence="1">Young leaves</tissue>
    </source>
</reference>
<proteinExistence type="predicted"/>
<keyword evidence="2" id="KW-1185">Reference proteome</keyword>
<comment type="caution">
    <text evidence="1">The sequence shown here is derived from an EMBL/GenBank/DDBJ whole genome shotgun (WGS) entry which is preliminary data.</text>
</comment>
<name>A0AAN8TAF9_SOLBU</name>
<protein>
    <submittedName>
        <fullName evidence="1">Uncharacterized protein</fullName>
    </submittedName>
</protein>
<sequence>MEAGSYWNFVAKEKFENCQIEFSKLKILKVKGYKKLELEEKLLNILSKDRHLEIKSKDVVTVSKIVTVSTYYLYKDKSSVFQR</sequence>
<organism evidence="1 2">
    <name type="scientific">Solanum bulbocastanum</name>
    <name type="common">Wild potato</name>
    <dbReference type="NCBI Taxonomy" id="147425"/>
    <lineage>
        <taxon>Eukaryota</taxon>
        <taxon>Viridiplantae</taxon>
        <taxon>Streptophyta</taxon>
        <taxon>Embryophyta</taxon>
        <taxon>Tracheophyta</taxon>
        <taxon>Spermatophyta</taxon>
        <taxon>Magnoliopsida</taxon>
        <taxon>eudicotyledons</taxon>
        <taxon>Gunneridae</taxon>
        <taxon>Pentapetalae</taxon>
        <taxon>asterids</taxon>
        <taxon>lamiids</taxon>
        <taxon>Solanales</taxon>
        <taxon>Solanaceae</taxon>
        <taxon>Solanoideae</taxon>
        <taxon>Solaneae</taxon>
        <taxon>Solanum</taxon>
    </lineage>
</organism>
<accession>A0AAN8TAF9</accession>
<dbReference type="AlphaFoldDB" id="A0AAN8TAF9"/>
<gene>
    <name evidence="1" type="ORF">RDI58_022355</name>
</gene>
<dbReference type="Proteomes" id="UP001371456">
    <property type="component" value="Unassembled WGS sequence"/>
</dbReference>